<sequence>MQRQERYLGDERSVQLAGLLRGPWGRLDLVAGLDVLVSTHGGYSVAAGELNAYDDLRLLGTEGDLRAPGEVVWQRYLVEDEPEDRLNGLTVSGAVAGNQLLDVSVVLLNLRQMSPDQLVMVAACRVEPPTPVGVGGLPCLYGLLMRGASMGELLLVAALPAEKPADHTGLRWLELPPGRLRGNRGKVARIERLLRGLTLERGQVDSSGVA</sequence>
<protein>
    <submittedName>
        <fullName evidence="1">Uncharacterized protein</fullName>
    </submittedName>
</protein>
<proteinExistence type="predicted"/>
<dbReference type="Proteomes" id="UP000070620">
    <property type="component" value="Unassembled WGS sequence"/>
</dbReference>
<comment type="caution">
    <text evidence="1">The sequence shown here is derived from an EMBL/GenBank/DDBJ whole genome shotgun (WGS) entry which is preliminary data.</text>
</comment>
<accession>A0A136PWX9</accession>
<reference evidence="1 2" key="1">
    <citation type="submission" date="2016-01" db="EMBL/GenBank/DDBJ databases">
        <title>Whole genome sequence and analysis of Micromonospora rosaria DSM 803, which can produce antibacterial substance rosamicin.</title>
        <authorList>
            <person name="Yang H."/>
            <person name="He X."/>
            <person name="Zhu D."/>
        </authorList>
    </citation>
    <scope>NUCLEOTIDE SEQUENCE [LARGE SCALE GENOMIC DNA]</scope>
    <source>
        <strain evidence="1 2">DSM 803</strain>
    </source>
</reference>
<evidence type="ECO:0000313" key="1">
    <source>
        <dbReference type="EMBL" id="KXK62696.1"/>
    </source>
</evidence>
<evidence type="ECO:0000313" key="2">
    <source>
        <dbReference type="Proteomes" id="UP000070620"/>
    </source>
</evidence>
<dbReference type="AlphaFoldDB" id="A0A136PWX9"/>
<gene>
    <name evidence="1" type="ORF">AWW66_07200</name>
</gene>
<keyword evidence="2" id="KW-1185">Reference proteome</keyword>
<name>A0A136PWX9_9ACTN</name>
<organism evidence="1 2">
    <name type="scientific">Micromonospora rosaria</name>
    <dbReference type="NCBI Taxonomy" id="47874"/>
    <lineage>
        <taxon>Bacteria</taxon>
        <taxon>Bacillati</taxon>
        <taxon>Actinomycetota</taxon>
        <taxon>Actinomycetes</taxon>
        <taxon>Micromonosporales</taxon>
        <taxon>Micromonosporaceae</taxon>
        <taxon>Micromonospora</taxon>
    </lineage>
</organism>
<dbReference type="EMBL" id="LRQV01000015">
    <property type="protein sequence ID" value="KXK62696.1"/>
    <property type="molecule type" value="Genomic_DNA"/>
</dbReference>